<keyword evidence="2" id="KW-1185">Reference proteome</keyword>
<name>A0A1G4MB77_LACFM</name>
<accession>A0A1G4MB77</accession>
<protein>
    <submittedName>
        <fullName evidence="1">LAFE_0D03532g1_1</fullName>
    </submittedName>
</protein>
<sequence length="281" mass="32863">MADSEKVRKRKEKFSDEVRSRILNDPLNDGALLSRLEGIHGNIRVLQTDQEARIRFFKRILDIRKLDPESDQIAYGLRKLREIIISVYNLNKNDSSFVAFILKVFDVSVKYHVDRNEISKTLPSLQFVIETPELREFGSRYEELVGCYILYTSHIDLNVEKSIQLSSKLLVNSSYRNTCKRLALIYCCRSEPFSFWFSTVAQLSDSSLMKTFLIALPAFEYIKEQTIVTISKCYNQLGLTFMEVGWFHNMFQNLEETVAKRWVVEQTIRSGKIVKFKQRIN</sequence>
<reference evidence="1 2" key="1">
    <citation type="submission" date="2016-03" db="EMBL/GenBank/DDBJ databases">
        <authorList>
            <person name="Devillers H."/>
        </authorList>
    </citation>
    <scope>NUCLEOTIDE SEQUENCE [LARGE SCALE GENOMIC DNA]</scope>
    <source>
        <strain evidence="1">CBS 6772</strain>
    </source>
</reference>
<dbReference type="OMA" id="SESPRIW"/>
<organism evidence="1 2">
    <name type="scientific">Lachancea fermentati</name>
    <name type="common">Zygosaccharomyces fermentati</name>
    <dbReference type="NCBI Taxonomy" id="4955"/>
    <lineage>
        <taxon>Eukaryota</taxon>
        <taxon>Fungi</taxon>
        <taxon>Dikarya</taxon>
        <taxon>Ascomycota</taxon>
        <taxon>Saccharomycotina</taxon>
        <taxon>Saccharomycetes</taxon>
        <taxon>Saccharomycetales</taxon>
        <taxon>Saccharomycetaceae</taxon>
        <taxon>Lachancea</taxon>
    </lineage>
</organism>
<proteinExistence type="predicted"/>
<evidence type="ECO:0000313" key="1">
    <source>
        <dbReference type="EMBL" id="SCW01030.1"/>
    </source>
</evidence>
<dbReference type="EMBL" id="LT598492">
    <property type="protein sequence ID" value="SCW01030.1"/>
    <property type="molecule type" value="Genomic_DNA"/>
</dbReference>
<gene>
    <name evidence="1" type="ORF">LAFE_0D03532G</name>
</gene>
<evidence type="ECO:0000313" key="2">
    <source>
        <dbReference type="Proteomes" id="UP000190831"/>
    </source>
</evidence>
<dbReference type="AlphaFoldDB" id="A0A1G4MB77"/>
<dbReference type="OrthoDB" id="4035094at2759"/>
<dbReference type="Proteomes" id="UP000190831">
    <property type="component" value="Chromosome D"/>
</dbReference>